<feature type="transmembrane region" description="Helical" evidence="6">
    <location>
        <begin position="330"/>
        <end position="356"/>
    </location>
</feature>
<dbReference type="Pfam" id="PF02687">
    <property type="entry name" value="FtsX"/>
    <property type="match status" value="2"/>
</dbReference>
<dbReference type="PANTHER" id="PTHR30572:SF18">
    <property type="entry name" value="ABC-TYPE MACROLIDE FAMILY EXPORT SYSTEM PERMEASE COMPONENT 2"/>
    <property type="match status" value="1"/>
</dbReference>
<gene>
    <name evidence="9" type="ORF">G8759_09760</name>
</gene>
<organism evidence="9 10">
    <name type="scientific">Spirosoma aureum</name>
    <dbReference type="NCBI Taxonomy" id="2692134"/>
    <lineage>
        <taxon>Bacteria</taxon>
        <taxon>Pseudomonadati</taxon>
        <taxon>Bacteroidota</taxon>
        <taxon>Cytophagia</taxon>
        <taxon>Cytophagales</taxon>
        <taxon>Cytophagaceae</taxon>
        <taxon>Spirosoma</taxon>
    </lineage>
</organism>
<dbReference type="Proteomes" id="UP000501802">
    <property type="component" value="Chromosome"/>
</dbReference>
<evidence type="ECO:0000259" key="8">
    <source>
        <dbReference type="Pfam" id="PF12704"/>
    </source>
</evidence>
<dbReference type="PANTHER" id="PTHR30572">
    <property type="entry name" value="MEMBRANE COMPONENT OF TRANSPORTER-RELATED"/>
    <property type="match status" value="1"/>
</dbReference>
<feature type="transmembrane region" description="Helical" evidence="6">
    <location>
        <begin position="428"/>
        <end position="447"/>
    </location>
</feature>
<keyword evidence="4 6" id="KW-1133">Transmembrane helix</keyword>
<reference evidence="9 10" key="1">
    <citation type="submission" date="2020-03" db="EMBL/GenBank/DDBJ databases">
        <authorList>
            <person name="Kim M.K."/>
        </authorList>
    </citation>
    <scope>NUCLEOTIDE SEQUENCE [LARGE SCALE GENOMIC DNA]</scope>
    <source>
        <strain evidence="9 10">BT328</strain>
    </source>
</reference>
<feature type="transmembrane region" description="Helical" evidence="6">
    <location>
        <begin position="283"/>
        <end position="309"/>
    </location>
</feature>
<dbReference type="AlphaFoldDB" id="A0A6G9AK95"/>
<feature type="transmembrane region" description="Helical" evidence="6">
    <location>
        <begin position="685"/>
        <end position="706"/>
    </location>
</feature>
<dbReference type="Pfam" id="PF12704">
    <property type="entry name" value="MacB_PCD"/>
    <property type="match status" value="2"/>
</dbReference>
<feature type="domain" description="MacB-like periplasmic core" evidence="8">
    <location>
        <begin position="21"/>
        <end position="245"/>
    </location>
</feature>
<proteinExistence type="predicted"/>
<keyword evidence="5 6" id="KW-0472">Membrane</keyword>
<protein>
    <submittedName>
        <fullName evidence="9">FtsX-like permease family protein</fullName>
    </submittedName>
</protein>
<feature type="transmembrane region" description="Helical" evidence="6">
    <location>
        <begin position="21"/>
        <end position="41"/>
    </location>
</feature>
<evidence type="ECO:0000313" key="10">
    <source>
        <dbReference type="Proteomes" id="UP000501802"/>
    </source>
</evidence>
<dbReference type="EMBL" id="CP050063">
    <property type="protein sequence ID" value="QIP12891.1"/>
    <property type="molecule type" value="Genomic_DNA"/>
</dbReference>
<feature type="transmembrane region" description="Helical" evidence="6">
    <location>
        <begin position="771"/>
        <end position="795"/>
    </location>
</feature>
<sequence>MVKNYLKIAFRNLLRRRLYALVTLIGLTVGITFLLLIGNYIQGELAVNKTLRNSGQQYVVQSRWKEENMGLDLTTLAPLGPTLKQLYPNLIANYYRYYGVTAIVSNGQKHFREAIEIGDSTLLSMFGFPMIQGNPKTALLEPNSIVITAALAQKYFGKTDVLQQQLTVQTPARGKQIFTVTGVLENLPKNSVTNLVELPDQIFIPMRNVGYFTVEASMRSWQNQYIPTYLELQPGVTADRLTQPIAQCLASYAPPGFRENLQAYLSPLETYYLKAQNGLVEKMVLALTIIAVFILLMAVVNFVNITIGMSATRLREIGVRKVLGGLKKQIISQFLAEALLLTTGATFLALGCHELFRTMFANLLGRPILSLVDWPIASFAALLGLVLLISLLAGSYPAFVLSGLPSVESLKGKLVASVQKGIGFRRALIVFQFTVAICVFVGALVIGRQVAYFFTKELGYQKEAVMTVASVPRDWSPVGVQRMEGVRNQLARIPGVSDVSFSFEIPDGKSSGSGRLFRQGRDSSSAAVVTIMTTDEHFGKTYGLQMREGQFFHANGEGYDSTRVILNESAARALGWANPANAMGQLVRLQGGSYTCRVAGILRDFHFGSLHETINPIIFFHVRANPIYRYFSFKLAPGHLPETVAAIGQEWARLFPDAPFEYSFMDDTLQKLYRTEVQLQKASRLATTLALVIVLLGVLGLVSLNVTRRTKEIGIRKVLGASTIGIVNLFMQEFVLILLVASLIAFPLVHYFLTDWLAHFAYRTDLSWTPFLMVTGVLALLTGVVVSVQAVRAALVNPVKSLRSE</sequence>
<dbReference type="GO" id="GO:0022857">
    <property type="term" value="F:transmembrane transporter activity"/>
    <property type="evidence" value="ECO:0007669"/>
    <property type="project" value="TreeGrafter"/>
</dbReference>
<keyword evidence="3 6" id="KW-0812">Transmembrane</keyword>
<feature type="domain" description="ABC3 transporter permease C-terminal" evidence="7">
    <location>
        <begin position="686"/>
        <end position="785"/>
    </location>
</feature>
<evidence type="ECO:0000256" key="5">
    <source>
        <dbReference type="ARBA" id="ARBA00023136"/>
    </source>
</evidence>
<evidence type="ECO:0000256" key="2">
    <source>
        <dbReference type="ARBA" id="ARBA00022475"/>
    </source>
</evidence>
<evidence type="ECO:0000256" key="1">
    <source>
        <dbReference type="ARBA" id="ARBA00004651"/>
    </source>
</evidence>
<evidence type="ECO:0000256" key="4">
    <source>
        <dbReference type="ARBA" id="ARBA00022989"/>
    </source>
</evidence>
<feature type="domain" description="ABC3 transporter permease C-terminal" evidence="7">
    <location>
        <begin position="289"/>
        <end position="402"/>
    </location>
</feature>
<keyword evidence="10" id="KW-1185">Reference proteome</keyword>
<keyword evidence="2" id="KW-1003">Cell membrane</keyword>
<dbReference type="KEGG" id="spib:G8759_09760"/>
<feature type="transmembrane region" description="Helical" evidence="6">
    <location>
        <begin position="718"/>
        <end position="751"/>
    </location>
</feature>
<dbReference type="RefSeq" id="WP_167207435.1">
    <property type="nucleotide sequence ID" value="NZ_CP050063.1"/>
</dbReference>
<evidence type="ECO:0000256" key="3">
    <source>
        <dbReference type="ARBA" id="ARBA00022692"/>
    </source>
</evidence>
<accession>A0A6G9AK95</accession>
<evidence type="ECO:0000259" key="7">
    <source>
        <dbReference type="Pfam" id="PF02687"/>
    </source>
</evidence>
<evidence type="ECO:0000256" key="6">
    <source>
        <dbReference type="SAM" id="Phobius"/>
    </source>
</evidence>
<evidence type="ECO:0000313" key="9">
    <source>
        <dbReference type="EMBL" id="QIP12891.1"/>
    </source>
</evidence>
<feature type="transmembrane region" description="Helical" evidence="6">
    <location>
        <begin position="376"/>
        <end position="407"/>
    </location>
</feature>
<dbReference type="GO" id="GO:0005886">
    <property type="term" value="C:plasma membrane"/>
    <property type="evidence" value="ECO:0007669"/>
    <property type="project" value="UniProtKB-SubCell"/>
</dbReference>
<dbReference type="InterPro" id="IPR050250">
    <property type="entry name" value="Macrolide_Exporter_MacB"/>
</dbReference>
<dbReference type="InterPro" id="IPR003838">
    <property type="entry name" value="ABC3_permease_C"/>
</dbReference>
<name>A0A6G9AK95_9BACT</name>
<feature type="domain" description="MacB-like periplasmic core" evidence="8">
    <location>
        <begin position="434"/>
        <end position="645"/>
    </location>
</feature>
<dbReference type="InterPro" id="IPR025857">
    <property type="entry name" value="MacB_PCD"/>
</dbReference>
<comment type="subcellular location">
    <subcellularLocation>
        <location evidence="1">Cell membrane</location>
        <topology evidence="1">Multi-pass membrane protein</topology>
    </subcellularLocation>
</comment>